<dbReference type="Proteomes" id="UP001189429">
    <property type="component" value="Unassembled WGS sequence"/>
</dbReference>
<dbReference type="EMBL" id="CAUYUJ010000159">
    <property type="protein sequence ID" value="CAK0789025.1"/>
    <property type="molecule type" value="Genomic_DNA"/>
</dbReference>
<sequence>MRPPAPSAAPGRMGWGRARGGYGRGAGKGGWPRRVGRGKAGGRGSLAAGAGRRAAAAQAAASSPLKRVIKGYLKRQARDDERRQADRLGLREGPAASRGGGQGGVLVRQARAALNYPLRGVDQAWFELAAGQGRSAQGRREGRARQGRRPQQGRQGRREGQTAGLRRSRPRGRPAGAAGQARLRGVRARTERVLQERWRVGLRGPAGEALRDGRRRLQVLPHVWPGRALSRHGRRGVHVRGGRAVRLREPPRLEGRRPMRAGRGLHALGVPMTRGGGAASRRPGAASATVRKRRVVPRRASPCRARLPPRGCSCGRRPDRPPVQMPGRVIVADLRWEPGLPGSEFGPRAPIRGSCPPDESRPGGLIQAARKCCTLFRSPPICDANAAQLTSYRYSIVRVVSRFYHPYHSHDASAPLVTQRSLVPVWTPHVTHAECTG</sequence>
<feature type="compositionally biased region" description="Low complexity" evidence="1">
    <location>
        <begin position="45"/>
        <end position="61"/>
    </location>
</feature>
<comment type="caution">
    <text evidence="2">The sequence shown here is derived from an EMBL/GenBank/DDBJ whole genome shotgun (WGS) entry which is preliminary data.</text>
</comment>
<organism evidence="2 3">
    <name type="scientific">Prorocentrum cordatum</name>
    <dbReference type="NCBI Taxonomy" id="2364126"/>
    <lineage>
        <taxon>Eukaryota</taxon>
        <taxon>Sar</taxon>
        <taxon>Alveolata</taxon>
        <taxon>Dinophyceae</taxon>
        <taxon>Prorocentrales</taxon>
        <taxon>Prorocentraceae</taxon>
        <taxon>Prorocentrum</taxon>
    </lineage>
</organism>
<feature type="compositionally biased region" description="Low complexity" evidence="1">
    <location>
        <begin position="173"/>
        <end position="183"/>
    </location>
</feature>
<feature type="compositionally biased region" description="Low complexity" evidence="1">
    <location>
        <begin position="279"/>
        <end position="288"/>
    </location>
</feature>
<feature type="compositionally biased region" description="Basic and acidic residues" evidence="1">
    <location>
        <begin position="76"/>
        <end position="90"/>
    </location>
</feature>
<accession>A0ABN9PD08</accession>
<feature type="region of interest" description="Disordered" evidence="1">
    <location>
        <begin position="267"/>
        <end position="301"/>
    </location>
</feature>
<feature type="region of interest" description="Disordered" evidence="1">
    <location>
        <begin position="1"/>
        <end position="103"/>
    </location>
</feature>
<name>A0ABN9PD08_9DINO</name>
<evidence type="ECO:0000256" key="1">
    <source>
        <dbReference type="SAM" id="MobiDB-lite"/>
    </source>
</evidence>
<protein>
    <submittedName>
        <fullName evidence="2">Uncharacterized protein</fullName>
    </submittedName>
</protein>
<feature type="compositionally biased region" description="Gly residues" evidence="1">
    <location>
        <begin position="13"/>
        <end position="30"/>
    </location>
</feature>
<feature type="region of interest" description="Disordered" evidence="1">
    <location>
        <begin position="132"/>
        <end position="186"/>
    </location>
</feature>
<keyword evidence="3" id="KW-1185">Reference proteome</keyword>
<reference evidence="2" key="1">
    <citation type="submission" date="2023-10" db="EMBL/GenBank/DDBJ databases">
        <authorList>
            <person name="Chen Y."/>
            <person name="Shah S."/>
            <person name="Dougan E. K."/>
            <person name="Thang M."/>
            <person name="Chan C."/>
        </authorList>
    </citation>
    <scope>NUCLEOTIDE SEQUENCE [LARGE SCALE GENOMIC DNA]</scope>
</reference>
<proteinExistence type="predicted"/>
<gene>
    <name evidence="2" type="ORF">PCOR1329_LOCUS713</name>
</gene>
<evidence type="ECO:0000313" key="2">
    <source>
        <dbReference type="EMBL" id="CAK0789025.1"/>
    </source>
</evidence>
<feature type="region of interest" description="Disordered" evidence="1">
    <location>
        <begin position="342"/>
        <end position="362"/>
    </location>
</feature>
<evidence type="ECO:0000313" key="3">
    <source>
        <dbReference type="Proteomes" id="UP001189429"/>
    </source>
</evidence>